<feature type="domain" description="Glycosyltransferase 2-like" evidence="2">
    <location>
        <begin position="4"/>
        <end position="148"/>
    </location>
</feature>
<dbReference type="InterPro" id="IPR050834">
    <property type="entry name" value="Glycosyltransf_2"/>
</dbReference>
<accession>A0A644XQC0</accession>
<dbReference type="Pfam" id="PF13632">
    <property type="entry name" value="Glyco_trans_2_3"/>
    <property type="match status" value="1"/>
</dbReference>
<dbReference type="Pfam" id="PF00535">
    <property type="entry name" value="Glycos_transf_2"/>
    <property type="match status" value="1"/>
</dbReference>
<dbReference type="Gene3D" id="3.90.550.10">
    <property type="entry name" value="Spore Coat Polysaccharide Biosynthesis Protein SpsA, Chain A"/>
    <property type="match status" value="1"/>
</dbReference>
<dbReference type="AlphaFoldDB" id="A0A644XQC0"/>
<feature type="domain" description="Glycosyltransferase 2-like" evidence="3">
    <location>
        <begin position="158"/>
        <end position="269"/>
    </location>
</feature>
<organism evidence="4">
    <name type="scientific">bioreactor metagenome</name>
    <dbReference type="NCBI Taxonomy" id="1076179"/>
    <lineage>
        <taxon>unclassified sequences</taxon>
        <taxon>metagenomes</taxon>
        <taxon>ecological metagenomes</taxon>
    </lineage>
</organism>
<dbReference type="PANTHER" id="PTHR43685:SF2">
    <property type="entry name" value="GLYCOSYLTRANSFERASE 2-LIKE DOMAIN-CONTAINING PROTEIN"/>
    <property type="match status" value="1"/>
</dbReference>
<evidence type="ECO:0000256" key="1">
    <source>
        <dbReference type="SAM" id="Phobius"/>
    </source>
</evidence>
<keyword evidence="1" id="KW-0472">Membrane</keyword>
<gene>
    <name evidence="4" type="ORF">SDC9_64573</name>
</gene>
<keyword evidence="1" id="KW-1133">Transmembrane helix</keyword>
<feature type="transmembrane region" description="Helical" evidence="1">
    <location>
        <begin position="244"/>
        <end position="268"/>
    </location>
</feature>
<sequence>MNFSVVIPVYNRPEEVDELLDSLTRQSGKNFEVIIAEDGSSEKCDGIVQKYVSQLPVVYFEKPNSGPGLTRNAGAKKAKYDYLIFFDSDCIIPEHYMEYVSFYLERNFVDAYGGPDNALPSFTTVQKAINYSMTSFFTTGGIRGGKKSMDKFHPRSFNLGVSKKAFEALGGYGKMRFGEDIDFSLRLLKKGFGTALIPEAYVYHKRRSTFRQFFKQVYNSGIARINLHLAHPGSLRLVHFLPSFFVTVMVLSLLLSFFYPVVVLAPALYSLLVLIDSTARNNSLRVGFYSIAAAWTQLFGYGAGFISAIWKRLILKKGEFNAFEKKFYE</sequence>
<evidence type="ECO:0000313" key="4">
    <source>
        <dbReference type="EMBL" id="MPM18167.1"/>
    </source>
</evidence>
<comment type="caution">
    <text evidence="4">The sequence shown here is derived from an EMBL/GenBank/DDBJ whole genome shotgun (WGS) entry which is preliminary data.</text>
</comment>
<dbReference type="InterPro" id="IPR029044">
    <property type="entry name" value="Nucleotide-diphossugar_trans"/>
</dbReference>
<proteinExistence type="predicted"/>
<evidence type="ECO:0000259" key="2">
    <source>
        <dbReference type="Pfam" id="PF00535"/>
    </source>
</evidence>
<evidence type="ECO:0000259" key="3">
    <source>
        <dbReference type="Pfam" id="PF13632"/>
    </source>
</evidence>
<dbReference type="EMBL" id="VSSQ01002932">
    <property type="protein sequence ID" value="MPM18167.1"/>
    <property type="molecule type" value="Genomic_DNA"/>
</dbReference>
<name>A0A644XQC0_9ZZZZ</name>
<reference evidence="4" key="1">
    <citation type="submission" date="2019-08" db="EMBL/GenBank/DDBJ databases">
        <authorList>
            <person name="Kucharzyk K."/>
            <person name="Murdoch R.W."/>
            <person name="Higgins S."/>
            <person name="Loffler F."/>
        </authorList>
    </citation>
    <scope>NUCLEOTIDE SEQUENCE</scope>
</reference>
<dbReference type="InterPro" id="IPR001173">
    <property type="entry name" value="Glyco_trans_2-like"/>
</dbReference>
<dbReference type="PANTHER" id="PTHR43685">
    <property type="entry name" value="GLYCOSYLTRANSFERASE"/>
    <property type="match status" value="1"/>
</dbReference>
<feature type="transmembrane region" description="Helical" evidence="1">
    <location>
        <begin position="288"/>
        <end position="310"/>
    </location>
</feature>
<protein>
    <recommendedName>
        <fullName evidence="2 3">Glycosyltransferase 2-like domain-containing protein</fullName>
    </recommendedName>
</protein>
<dbReference type="SUPFAM" id="SSF53448">
    <property type="entry name" value="Nucleotide-diphospho-sugar transferases"/>
    <property type="match status" value="1"/>
</dbReference>
<keyword evidence="1" id="KW-0812">Transmembrane</keyword>